<dbReference type="EMBL" id="FN648763">
    <property type="protein sequence ID" value="CBJ27078.1"/>
    <property type="molecule type" value="Genomic_DNA"/>
</dbReference>
<evidence type="ECO:0000256" key="1">
    <source>
        <dbReference type="ARBA" id="ARBA00007820"/>
    </source>
</evidence>
<organism evidence="5 6">
    <name type="scientific">Ectocarpus siliculosus</name>
    <name type="common">Brown alga</name>
    <name type="synonym">Conferva siliculosa</name>
    <dbReference type="NCBI Taxonomy" id="2880"/>
    <lineage>
        <taxon>Eukaryota</taxon>
        <taxon>Sar</taxon>
        <taxon>Stramenopiles</taxon>
        <taxon>Ochrophyta</taxon>
        <taxon>PX clade</taxon>
        <taxon>Phaeophyceae</taxon>
        <taxon>Ectocarpales</taxon>
        <taxon>Ectocarpaceae</taxon>
        <taxon>Ectocarpus</taxon>
    </lineage>
</organism>
<dbReference type="GO" id="GO:0032040">
    <property type="term" value="C:small-subunit processome"/>
    <property type="evidence" value="ECO:0007669"/>
    <property type="project" value="TreeGrafter"/>
</dbReference>
<dbReference type="PANTHER" id="PTHR11278:SF0">
    <property type="entry name" value="SMALL RIBOSOMAL SUBUNIT PROTEIN ES7"/>
    <property type="match status" value="1"/>
</dbReference>
<dbReference type="eggNOG" id="KOG3320">
    <property type="taxonomic scope" value="Eukaryota"/>
</dbReference>
<feature type="region of interest" description="Disordered" evidence="4">
    <location>
        <begin position="219"/>
        <end position="239"/>
    </location>
</feature>
<evidence type="ECO:0000313" key="6">
    <source>
        <dbReference type="Proteomes" id="UP000002630"/>
    </source>
</evidence>
<dbReference type="GO" id="GO:0006364">
    <property type="term" value="P:rRNA processing"/>
    <property type="evidence" value="ECO:0007669"/>
    <property type="project" value="TreeGrafter"/>
</dbReference>
<dbReference type="GO" id="GO:0030686">
    <property type="term" value="C:90S preribosome"/>
    <property type="evidence" value="ECO:0007669"/>
    <property type="project" value="TreeGrafter"/>
</dbReference>
<feature type="compositionally biased region" description="Low complexity" evidence="4">
    <location>
        <begin position="411"/>
        <end position="428"/>
    </location>
</feature>
<reference evidence="5 6" key="1">
    <citation type="journal article" date="2010" name="Nature">
        <title>The Ectocarpus genome and the independent evolution of multicellularity in brown algae.</title>
        <authorList>
            <person name="Cock J.M."/>
            <person name="Sterck L."/>
            <person name="Rouze P."/>
            <person name="Scornet D."/>
            <person name="Allen A.E."/>
            <person name="Amoutzias G."/>
            <person name="Anthouard V."/>
            <person name="Artiguenave F."/>
            <person name="Aury J.M."/>
            <person name="Badger J.H."/>
            <person name="Beszteri B."/>
            <person name="Billiau K."/>
            <person name="Bonnet E."/>
            <person name="Bothwell J.H."/>
            <person name="Bowler C."/>
            <person name="Boyen C."/>
            <person name="Brownlee C."/>
            <person name="Carrano C.J."/>
            <person name="Charrier B."/>
            <person name="Cho G.Y."/>
            <person name="Coelho S.M."/>
            <person name="Collen J."/>
            <person name="Corre E."/>
            <person name="Da Silva C."/>
            <person name="Delage L."/>
            <person name="Delaroque N."/>
            <person name="Dittami S.M."/>
            <person name="Doulbeau S."/>
            <person name="Elias M."/>
            <person name="Farnham G."/>
            <person name="Gachon C.M."/>
            <person name="Gschloessl B."/>
            <person name="Heesch S."/>
            <person name="Jabbari K."/>
            <person name="Jubin C."/>
            <person name="Kawai H."/>
            <person name="Kimura K."/>
            <person name="Kloareg B."/>
            <person name="Kupper F.C."/>
            <person name="Lang D."/>
            <person name="Le Bail A."/>
            <person name="Leblanc C."/>
            <person name="Lerouge P."/>
            <person name="Lohr M."/>
            <person name="Lopez P.J."/>
            <person name="Martens C."/>
            <person name="Maumus F."/>
            <person name="Michel G."/>
            <person name="Miranda-Saavedra D."/>
            <person name="Morales J."/>
            <person name="Moreau H."/>
            <person name="Motomura T."/>
            <person name="Nagasato C."/>
            <person name="Napoli C.A."/>
            <person name="Nelson D.R."/>
            <person name="Nyvall-Collen P."/>
            <person name="Peters A.F."/>
            <person name="Pommier C."/>
            <person name="Potin P."/>
            <person name="Poulain J."/>
            <person name="Quesneville H."/>
            <person name="Read B."/>
            <person name="Rensing S.A."/>
            <person name="Ritter A."/>
            <person name="Rousvoal S."/>
            <person name="Samanta M."/>
            <person name="Samson G."/>
            <person name="Schroeder D.C."/>
            <person name="Segurens B."/>
            <person name="Strittmatter M."/>
            <person name="Tonon T."/>
            <person name="Tregear J.W."/>
            <person name="Valentin K."/>
            <person name="von Dassow P."/>
            <person name="Yamagishi T."/>
            <person name="Van de Peer Y."/>
            <person name="Wincker P."/>
        </authorList>
    </citation>
    <scope>NUCLEOTIDE SEQUENCE [LARGE SCALE GENOMIC DNA]</scope>
    <source>
        <strain evidence="6">Ec32 / CCAP1310/4</strain>
    </source>
</reference>
<evidence type="ECO:0008006" key="7">
    <source>
        <dbReference type="Google" id="ProtNLM"/>
    </source>
</evidence>
<dbReference type="EMBL" id="FN649740">
    <property type="protein sequence ID" value="CBJ27078.1"/>
    <property type="molecule type" value="Genomic_DNA"/>
</dbReference>
<proteinExistence type="inferred from homology"/>
<dbReference type="GO" id="GO:0022627">
    <property type="term" value="C:cytosolic small ribosomal subunit"/>
    <property type="evidence" value="ECO:0007669"/>
    <property type="project" value="TreeGrafter"/>
</dbReference>
<evidence type="ECO:0000256" key="2">
    <source>
        <dbReference type="ARBA" id="ARBA00022980"/>
    </source>
</evidence>
<evidence type="ECO:0000256" key="3">
    <source>
        <dbReference type="ARBA" id="ARBA00023274"/>
    </source>
</evidence>
<dbReference type="GO" id="GO:0003735">
    <property type="term" value="F:structural constituent of ribosome"/>
    <property type="evidence" value="ECO:0007669"/>
    <property type="project" value="InterPro"/>
</dbReference>
<dbReference type="InterPro" id="IPR000554">
    <property type="entry name" value="Ribosomal_eS7"/>
</dbReference>
<feature type="region of interest" description="Disordered" evidence="4">
    <location>
        <begin position="91"/>
        <end position="116"/>
    </location>
</feature>
<dbReference type="PROSITE" id="PS00948">
    <property type="entry name" value="RIBOSOMAL_S7E"/>
    <property type="match status" value="1"/>
</dbReference>
<protein>
    <recommendedName>
        <fullName evidence="7">40S ribosomal protein S7</fullName>
    </recommendedName>
</protein>
<gene>
    <name evidence="5" type="ORF">Esi_0055_0017</name>
</gene>
<dbReference type="AlphaFoldDB" id="D7G463"/>
<dbReference type="OrthoDB" id="1724687at2759"/>
<sequence length="712" mass="80460">MNQDIEELGSSEESWDAIDNWTEFCKQEKGELPKFQLLRRRALAAAKLRMLIHKLDYEFDRAILQLGEEDMEGYIAGGGEDAWTGYLSTASGTHKQREHGKGDGSSKQPPPKSLDHAFVTPRVKSAAKSRQAVSLLNRIVGEKDTLLKDAIQGMERKDKALLTSKNNDFLKFEAQRAKQREEFRQTKNNRTVAEHPHATKRIRQEARAKTTLEELKERGQKRRKALTTSVKRIPKSQRDSFVRKVSGVTKGSGKACTENALSMPSPRARKIQKNLDTTRYARAEVMGLSRRVKADVQRAIQVKDDELGKMVAMMDEEELRALADFGPTGKEDINLWKRDRRKRSWRRLSAFGMVRNDPSLYRQWAQQRYQRLASQAEGTNTDRMLGTTCATDAARRPPWSTDLHYSHRCRAQQMQPAIKQQQQRQQRASIADLPMSDESSNAKGLGRLSRKCVHTAPSSRHPARAVAKNRPASAPSGAAERVSPRPDQPTIQPWGLCCWWPSFGAHTLELSGAGALVTMFTGATKIVKPEGQEADEFEQQVAQELFNLEMSAADIKADIRDLYITGAKQVDVGGGKKAIIIFVPYRLLRSYHKIQTRLVRELEKKFSGRHVVIIATRTILGKSYARSTKTQGIRPRSRTLTAVQDAMLEDLVFPTEIVGKRTRCKIDGSKLLKVQLDPKDQVNVETKLDTFSSVYKKITNKDVVFEFPVQEP</sequence>
<dbReference type="GO" id="GO:0042274">
    <property type="term" value="P:ribosomal small subunit biogenesis"/>
    <property type="evidence" value="ECO:0007669"/>
    <property type="project" value="TreeGrafter"/>
</dbReference>
<dbReference type="GO" id="GO:0006412">
    <property type="term" value="P:translation"/>
    <property type="evidence" value="ECO:0007669"/>
    <property type="project" value="InterPro"/>
</dbReference>
<evidence type="ECO:0000256" key="4">
    <source>
        <dbReference type="SAM" id="MobiDB-lite"/>
    </source>
</evidence>
<dbReference type="STRING" id="2880.D7G463"/>
<keyword evidence="3" id="KW-0687">Ribonucleoprotein</keyword>
<dbReference type="InParanoid" id="D7G463"/>
<feature type="region of interest" description="Disordered" evidence="4">
    <location>
        <begin position="411"/>
        <end position="488"/>
    </location>
</feature>
<keyword evidence="6" id="KW-1185">Reference proteome</keyword>
<accession>D7G463</accession>
<keyword evidence="2" id="KW-0689">Ribosomal protein</keyword>
<dbReference type="Pfam" id="PF01251">
    <property type="entry name" value="Ribosomal_S7e"/>
    <property type="match status" value="1"/>
</dbReference>
<comment type="similarity">
    <text evidence="1">Belongs to the eukaryotic ribosomal protein eS7 family.</text>
</comment>
<dbReference type="Proteomes" id="UP000002630">
    <property type="component" value="Linkage Group LG15"/>
</dbReference>
<dbReference type="InterPro" id="IPR047861">
    <property type="entry name" value="Ribosomal_eS7_CS"/>
</dbReference>
<evidence type="ECO:0000313" key="5">
    <source>
        <dbReference type="EMBL" id="CBJ27078.1"/>
    </source>
</evidence>
<dbReference type="PANTHER" id="PTHR11278">
    <property type="entry name" value="40S RIBOSOMAL PROTEIN S7"/>
    <property type="match status" value="1"/>
</dbReference>
<name>D7G463_ECTSI</name>